<dbReference type="InterPro" id="IPR032795">
    <property type="entry name" value="DUF3741-assoc"/>
</dbReference>
<feature type="region of interest" description="Disordered" evidence="1">
    <location>
        <begin position="279"/>
        <end position="298"/>
    </location>
</feature>
<dbReference type="InterPro" id="IPR033334">
    <property type="entry name" value="LNG1/2"/>
</dbReference>
<feature type="compositionally biased region" description="Polar residues" evidence="1">
    <location>
        <begin position="723"/>
        <end position="741"/>
    </location>
</feature>
<feature type="region of interest" description="Disordered" evidence="1">
    <location>
        <begin position="117"/>
        <end position="182"/>
    </location>
</feature>
<feature type="compositionally biased region" description="Polar residues" evidence="1">
    <location>
        <begin position="118"/>
        <end position="130"/>
    </location>
</feature>
<evidence type="ECO:0000256" key="1">
    <source>
        <dbReference type="SAM" id="MobiDB-lite"/>
    </source>
</evidence>
<dbReference type="PANTHER" id="PTHR31680:SF4">
    <property type="entry name" value="LONGIFOLIA PROTEIN"/>
    <property type="match status" value="1"/>
</dbReference>
<feature type="compositionally biased region" description="Polar residues" evidence="1">
    <location>
        <begin position="657"/>
        <end position="682"/>
    </location>
</feature>
<dbReference type="InterPro" id="IPR025486">
    <property type="entry name" value="DUF4378"/>
</dbReference>
<sequence>MASASYGVKAAAYYGVKAMIVECNSDTLSAGVYLPVFFGVVGSPAREGSFGEKLSSVGDWKLEKESLLARKRNMSAKFLQAFAADHDNPELQRQIGCMTGIFQMFDRQQILTGGRRLNVSSGHNHKTLPSGNALPGRNSVGSERNGCPPQERNSRKRLSENQRTSMESSRTSVSSSSCSSFSSLDCNKSSQMYIDGSTKGQSDYQSLNFRDVVKDSIHKDQMHMKNHVSKQKDSASPVQLLKSMDILNSTGFDGKTKMNADLGESLRVLAKLNQSSQYFSEANEAPRRSYEGKKSSSRFSYDGRAAHLALDSQESSKFSPKDRTPRSSNSDLKPHSGMKQVDQCTIDRRSYRTMERQQELGNCKSPPSIVAKLMGLEAMPSLSQDRQVLDDKSINKSFSTFNTHQKPSFPFEKTTTTKDDKEEHAPWRHRKNIRVPQKMRFGVRESHTQQQAESVYSEIEKRLKDLEFQQSNRDLRALKHILDAMHAKGLLENDKVEHHPSRISIHTTSPGNDQCLGSTNDQNVVFGSPIVIMKPSRSFSRSDISPSSFIPFNSLPELQGSQIRVHDDRKKDSLNTKICQDKTLKSIDRQPTSQYLQSRYKKCAQEDNDTHKRCASMFQASPRPQRAIREDNRSLAKSSSALGSRLQHSQLEEEKYSSTPRPSTQSDAVPKQTANIYSSESVSPRVRLRIKPAQAQRNDDQLSDPSSGTGSLTQQVDEKSDAEVTSSNRAVELRFSSQGKKNPSGRAAKSASSTLKHKKSHMSRDAAGPATVAPEKPNPITVFDPSVCHDELPPVRICSNASKVTDNTIQDLGVCCNATGKHDAPSSNLRSRLNQKKLKVEDLVQKLRQLSPNPEEAVATDHVALLCENQNPDHRYVSEILITSGLLMLDLTSRPKSMPVQLQSSGHPINPDLFFVLEQTKAVEENINQLKVNPEKIHRKLIFNLVNELLIQKLKLASSGPLHSQLIQARCGRLPGGQNLLTELCSDIEHLKAESFTTDSHGNGYAELSEDWLYSDVELQMVVLEVERSIFRDLIDEVLGGEGAFGFQEKTRRKQRA</sequence>
<organism evidence="4 5">
    <name type="scientific">Zingiber officinale</name>
    <name type="common">Ginger</name>
    <name type="synonym">Amomum zingiber</name>
    <dbReference type="NCBI Taxonomy" id="94328"/>
    <lineage>
        <taxon>Eukaryota</taxon>
        <taxon>Viridiplantae</taxon>
        <taxon>Streptophyta</taxon>
        <taxon>Embryophyta</taxon>
        <taxon>Tracheophyta</taxon>
        <taxon>Spermatophyta</taxon>
        <taxon>Magnoliopsida</taxon>
        <taxon>Liliopsida</taxon>
        <taxon>Zingiberales</taxon>
        <taxon>Zingiberaceae</taxon>
        <taxon>Zingiber</taxon>
    </lineage>
</organism>
<comment type="caution">
    <text evidence="4">The sequence shown here is derived from an EMBL/GenBank/DDBJ whole genome shotgun (WGS) entry which is preliminary data.</text>
</comment>
<feature type="region of interest" description="Disordered" evidence="1">
    <location>
        <begin position="617"/>
        <end position="778"/>
    </location>
</feature>
<evidence type="ECO:0000313" key="4">
    <source>
        <dbReference type="EMBL" id="KAG6484375.1"/>
    </source>
</evidence>
<dbReference type="PANTHER" id="PTHR31680">
    <property type="entry name" value="LONGIFOLIA PROTEIN"/>
    <property type="match status" value="1"/>
</dbReference>
<evidence type="ECO:0008006" key="6">
    <source>
        <dbReference type="Google" id="ProtNLM"/>
    </source>
</evidence>
<name>A0A8J5FDN2_ZINOF</name>
<feature type="compositionally biased region" description="Polar residues" evidence="1">
    <location>
        <begin position="635"/>
        <end position="649"/>
    </location>
</feature>
<feature type="domain" description="DUF4378" evidence="2">
    <location>
        <begin position="873"/>
        <end position="1037"/>
    </location>
</feature>
<protein>
    <recommendedName>
        <fullName evidence="6">DUF4378 domain-containing protein</fullName>
    </recommendedName>
</protein>
<dbReference type="AlphaFoldDB" id="A0A8J5FDN2"/>
<dbReference type="Proteomes" id="UP000734854">
    <property type="component" value="Unassembled WGS sequence"/>
</dbReference>
<evidence type="ECO:0000259" key="3">
    <source>
        <dbReference type="Pfam" id="PF14383"/>
    </source>
</evidence>
<feature type="compositionally biased region" description="Low complexity" evidence="1">
    <location>
        <begin position="165"/>
        <end position="182"/>
    </location>
</feature>
<feature type="region of interest" description="Disordered" evidence="1">
    <location>
        <begin position="399"/>
        <end position="426"/>
    </location>
</feature>
<feature type="domain" description="DUF3741" evidence="3">
    <location>
        <begin position="366"/>
        <end position="381"/>
    </location>
</feature>
<dbReference type="EMBL" id="JACMSC010000015">
    <property type="protein sequence ID" value="KAG6484375.1"/>
    <property type="molecule type" value="Genomic_DNA"/>
</dbReference>
<evidence type="ECO:0000259" key="2">
    <source>
        <dbReference type="Pfam" id="PF14309"/>
    </source>
</evidence>
<dbReference type="Pfam" id="PF14383">
    <property type="entry name" value="VARLMGL"/>
    <property type="match status" value="1"/>
</dbReference>
<reference evidence="4 5" key="1">
    <citation type="submission" date="2020-08" db="EMBL/GenBank/DDBJ databases">
        <title>Plant Genome Project.</title>
        <authorList>
            <person name="Zhang R.-G."/>
        </authorList>
    </citation>
    <scope>NUCLEOTIDE SEQUENCE [LARGE SCALE GENOMIC DNA]</scope>
    <source>
        <tissue evidence="4">Rhizome</tissue>
    </source>
</reference>
<gene>
    <name evidence="4" type="ORF">ZIOFF_052890</name>
</gene>
<feature type="compositionally biased region" description="Basic and acidic residues" evidence="1">
    <location>
        <begin position="284"/>
        <end position="294"/>
    </location>
</feature>
<accession>A0A8J5FDN2</accession>
<feature type="compositionally biased region" description="Polar residues" evidence="1">
    <location>
        <begin position="703"/>
        <end position="715"/>
    </location>
</feature>
<dbReference type="GO" id="GO:0051513">
    <property type="term" value="P:regulation of monopolar cell growth"/>
    <property type="evidence" value="ECO:0007669"/>
    <property type="project" value="InterPro"/>
</dbReference>
<keyword evidence="5" id="KW-1185">Reference proteome</keyword>
<feature type="compositionally biased region" description="Basic and acidic residues" evidence="1">
    <location>
        <begin position="415"/>
        <end position="426"/>
    </location>
</feature>
<evidence type="ECO:0000313" key="5">
    <source>
        <dbReference type="Proteomes" id="UP000734854"/>
    </source>
</evidence>
<proteinExistence type="predicted"/>
<feature type="region of interest" description="Disordered" evidence="1">
    <location>
        <begin position="310"/>
        <end position="342"/>
    </location>
</feature>
<dbReference type="Pfam" id="PF14309">
    <property type="entry name" value="DUF4378"/>
    <property type="match status" value="1"/>
</dbReference>